<sequence>MTVFRVVHANKTQMIFARSCHKPTSMATLKIALDMRRTRIDGTYPVVIRITHKSRTRDIHTRHHANLKNFSTATGTFRKNDEANLELLKLLEQYSSRLKDLRESGIDRLTVQRIKELLLSTPSKEEVTILSFWEVEIKHLRSTKRHGSATIYHNTLAVFKQLTNLETSFQRFGYNELLKLERKLFADGRKINTVGVYMRTFRAICNKAIHQGLAPQDWYPFKNYKIRKEKTTPRVLSLEEMRSFFNLNLSEEDTLFPYWCMGQLMFLLRGINLNDLLLLEPKNIRGNRLIYNRGKTGKTYSIQILPEIRALLNRFHANHLLLGQFSKSQMKDPVKFTHVMGQRRKQINKRLKDLGERVGTEEPITTYVFRYSYANIAKQMGFPKDLIAEALGHEYGNSVTGIYLEMFDQETLDQMNQQISESVHQPKTGTP</sequence>
<dbReference type="SUPFAM" id="SSF56349">
    <property type="entry name" value="DNA breaking-rejoining enzymes"/>
    <property type="match status" value="1"/>
</dbReference>
<feature type="domain" description="Tyr recombinase" evidence="3">
    <location>
        <begin position="231"/>
        <end position="416"/>
    </location>
</feature>
<dbReference type="InterPro" id="IPR025269">
    <property type="entry name" value="SAM-like_dom"/>
</dbReference>
<dbReference type="GO" id="GO:0003677">
    <property type="term" value="F:DNA binding"/>
    <property type="evidence" value="ECO:0007669"/>
    <property type="project" value="UniProtKB-KW"/>
</dbReference>
<dbReference type="AlphaFoldDB" id="A0A1M7ZDS5"/>
<dbReference type="Gene3D" id="1.10.150.130">
    <property type="match status" value="1"/>
</dbReference>
<keyword evidence="1" id="KW-0238">DNA-binding</keyword>
<dbReference type="GO" id="GO:0006310">
    <property type="term" value="P:DNA recombination"/>
    <property type="evidence" value="ECO:0007669"/>
    <property type="project" value="UniProtKB-KW"/>
</dbReference>
<keyword evidence="5" id="KW-1185">Reference proteome</keyword>
<evidence type="ECO:0000256" key="1">
    <source>
        <dbReference type="ARBA" id="ARBA00023125"/>
    </source>
</evidence>
<dbReference type="InterPro" id="IPR011010">
    <property type="entry name" value="DNA_brk_join_enz"/>
</dbReference>
<organism evidence="4 5">
    <name type="scientific">Algoriphagus zhangzhouensis</name>
    <dbReference type="NCBI Taxonomy" id="1073327"/>
    <lineage>
        <taxon>Bacteria</taxon>
        <taxon>Pseudomonadati</taxon>
        <taxon>Bacteroidota</taxon>
        <taxon>Cytophagia</taxon>
        <taxon>Cytophagales</taxon>
        <taxon>Cyclobacteriaceae</taxon>
        <taxon>Algoriphagus</taxon>
    </lineage>
</organism>
<gene>
    <name evidence="4" type="ORF">SAMN04488108_2472</name>
</gene>
<evidence type="ECO:0000259" key="3">
    <source>
        <dbReference type="PROSITE" id="PS51898"/>
    </source>
</evidence>
<dbReference type="PROSITE" id="PS51898">
    <property type="entry name" value="TYR_RECOMBINASE"/>
    <property type="match status" value="1"/>
</dbReference>
<protein>
    <submittedName>
        <fullName evidence="4">Site-specific recombinase XerD</fullName>
    </submittedName>
</protein>
<dbReference type="Pfam" id="PF00589">
    <property type="entry name" value="Phage_integrase"/>
    <property type="match status" value="1"/>
</dbReference>
<dbReference type="Pfam" id="PF17293">
    <property type="entry name" value="Arm-DNA-bind_5"/>
    <property type="match status" value="1"/>
</dbReference>
<keyword evidence="2" id="KW-0233">DNA recombination</keyword>
<dbReference type="Proteomes" id="UP000184609">
    <property type="component" value="Unassembled WGS sequence"/>
</dbReference>
<dbReference type="Pfam" id="PF13102">
    <property type="entry name" value="Phage_int_SAM_5"/>
    <property type="match status" value="1"/>
</dbReference>
<name>A0A1M7ZDS5_9BACT</name>
<dbReference type="InterPro" id="IPR002104">
    <property type="entry name" value="Integrase_catalytic"/>
</dbReference>
<dbReference type="InterPro" id="IPR035386">
    <property type="entry name" value="Arm-DNA-bind_5"/>
</dbReference>
<dbReference type="EMBL" id="FRXN01000003">
    <property type="protein sequence ID" value="SHO63023.1"/>
    <property type="molecule type" value="Genomic_DNA"/>
</dbReference>
<dbReference type="InterPro" id="IPR010998">
    <property type="entry name" value="Integrase_recombinase_N"/>
</dbReference>
<dbReference type="InterPro" id="IPR013762">
    <property type="entry name" value="Integrase-like_cat_sf"/>
</dbReference>
<dbReference type="STRING" id="1073327.SAMN04488108_2472"/>
<evidence type="ECO:0000313" key="5">
    <source>
        <dbReference type="Proteomes" id="UP000184609"/>
    </source>
</evidence>
<reference evidence="5" key="1">
    <citation type="submission" date="2016-12" db="EMBL/GenBank/DDBJ databases">
        <authorList>
            <person name="Varghese N."/>
            <person name="Submissions S."/>
        </authorList>
    </citation>
    <scope>NUCLEOTIDE SEQUENCE [LARGE SCALE GENOMIC DNA]</scope>
    <source>
        <strain evidence="5">DSM 25035</strain>
    </source>
</reference>
<evidence type="ECO:0000256" key="2">
    <source>
        <dbReference type="ARBA" id="ARBA00023172"/>
    </source>
</evidence>
<dbReference type="GO" id="GO:0015074">
    <property type="term" value="P:DNA integration"/>
    <property type="evidence" value="ECO:0007669"/>
    <property type="project" value="InterPro"/>
</dbReference>
<accession>A0A1M7ZDS5</accession>
<proteinExistence type="predicted"/>
<evidence type="ECO:0000313" key="4">
    <source>
        <dbReference type="EMBL" id="SHO63023.1"/>
    </source>
</evidence>
<dbReference type="Gene3D" id="1.10.443.10">
    <property type="entry name" value="Intergrase catalytic core"/>
    <property type="match status" value="1"/>
</dbReference>